<evidence type="ECO:0000313" key="1">
    <source>
        <dbReference type="EMBL" id="HJD27777.1"/>
    </source>
</evidence>
<proteinExistence type="predicted"/>
<organism evidence="1 2">
    <name type="scientific">Candidatus Blautia avicola</name>
    <dbReference type="NCBI Taxonomy" id="2838483"/>
    <lineage>
        <taxon>Bacteria</taxon>
        <taxon>Bacillati</taxon>
        <taxon>Bacillota</taxon>
        <taxon>Clostridia</taxon>
        <taxon>Lachnospirales</taxon>
        <taxon>Lachnospiraceae</taxon>
        <taxon>Blautia</taxon>
    </lineage>
</organism>
<comment type="caution">
    <text evidence="1">The sequence shown here is derived from an EMBL/GenBank/DDBJ whole genome shotgun (WGS) entry which is preliminary data.</text>
</comment>
<name>A0A9D2TW78_9FIRM</name>
<dbReference type="Proteomes" id="UP000823892">
    <property type="component" value="Unassembled WGS sequence"/>
</dbReference>
<accession>A0A9D2TW78</accession>
<reference evidence="1" key="1">
    <citation type="journal article" date="2021" name="PeerJ">
        <title>Extensive microbial diversity within the chicken gut microbiome revealed by metagenomics and culture.</title>
        <authorList>
            <person name="Gilroy R."/>
            <person name="Ravi A."/>
            <person name="Getino M."/>
            <person name="Pursley I."/>
            <person name="Horton D.L."/>
            <person name="Alikhan N.F."/>
            <person name="Baker D."/>
            <person name="Gharbi K."/>
            <person name="Hall N."/>
            <person name="Watson M."/>
            <person name="Adriaenssens E.M."/>
            <person name="Foster-Nyarko E."/>
            <person name="Jarju S."/>
            <person name="Secka A."/>
            <person name="Antonio M."/>
            <person name="Oren A."/>
            <person name="Chaudhuri R.R."/>
            <person name="La Ragione R."/>
            <person name="Hildebrand F."/>
            <person name="Pallen M.J."/>
        </authorList>
    </citation>
    <scope>NUCLEOTIDE SEQUENCE</scope>
    <source>
        <strain evidence="1">ChiBcec6-4105</strain>
    </source>
</reference>
<reference evidence="1" key="2">
    <citation type="submission" date="2021-04" db="EMBL/GenBank/DDBJ databases">
        <authorList>
            <person name="Gilroy R."/>
        </authorList>
    </citation>
    <scope>NUCLEOTIDE SEQUENCE</scope>
    <source>
        <strain evidence="1">ChiBcec6-4105</strain>
    </source>
</reference>
<feature type="non-terminal residue" evidence="1">
    <location>
        <position position="143"/>
    </location>
</feature>
<protein>
    <submittedName>
        <fullName evidence="1">Uncharacterized protein</fullName>
    </submittedName>
</protein>
<evidence type="ECO:0000313" key="2">
    <source>
        <dbReference type="Proteomes" id="UP000823892"/>
    </source>
</evidence>
<gene>
    <name evidence="1" type="ORF">H9914_02085</name>
</gene>
<dbReference type="EMBL" id="DWUY01000048">
    <property type="protein sequence ID" value="HJD27777.1"/>
    <property type="molecule type" value="Genomic_DNA"/>
</dbReference>
<dbReference type="AlphaFoldDB" id="A0A9D2TW78"/>
<sequence length="143" mass="16467">MADWNLCEADNRVENMILQNDICNVNISIDTTYTVESTDNKPYDLVINPKHLRHSDMYKVFAVQINLYSKTISIALIGDFYSYDKDCAVLEDKILTILLNDAIVQLKINDGTMINFKEFDCSGCNYGIYRLQNGYIVYLQLNN</sequence>